<dbReference type="SUPFAM" id="SSF57184">
    <property type="entry name" value="Growth factor receptor domain"/>
    <property type="match status" value="2"/>
</dbReference>
<dbReference type="PROSITE" id="PS51829">
    <property type="entry name" value="P_HOMO_B"/>
    <property type="match status" value="1"/>
</dbReference>
<dbReference type="InterPro" id="IPR006212">
    <property type="entry name" value="Furin_repeat"/>
</dbReference>
<dbReference type="EMBL" id="CACVKT020001213">
    <property type="protein sequence ID" value="CAC5366066.1"/>
    <property type="molecule type" value="Genomic_DNA"/>
</dbReference>
<gene>
    <name evidence="18" type="ORF">MCOR_6505</name>
</gene>
<accession>A0A6J8AF66</accession>
<dbReference type="InterPro" id="IPR022398">
    <property type="entry name" value="Peptidase_S8_His-AS"/>
</dbReference>
<protein>
    <submittedName>
        <fullName evidence="18">PCSK5</fullName>
        <ecNumber evidence="18">3.4.21.-</ecNumber>
    </submittedName>
</protein>
<evidence type="ECO:0000256" key="9">
    <source>
        <dbReference type="ARBA" id="ARBA00023145"/>
    </source>
</evidence>
<dbReference type="PANTHER" id="PTHR42884:SF3">
    <property type="entry name" value="FURIN-LIKE PROTEASE 1, ISOFORMS 1_1-X_2"/>
    <property type="match status" value="1"/>
</dbReference>
<dbReference type="SMART" id="SM00261">
    <property type="entry name" value="FU"/>
    <property type="match status" value="5"/>
</dbReference>
<comment type="similarity">
    <text evidence="13 14">Belongs to the peptidase S8 family.</text>
</comment>
<feature type="region of interest" description="Disordered" evidence="15">
    <location>
        <begin position="1035"/>
        <end position="1067"/>
    </location>
</feature>
<keyword evidence="7 13" id="KW-0720">Serine protease</keyword>
<dbReference type="FunFam" id="3.30.70.850:FF:000001">
    <property type="entry name" value="Proprotein convertase subtilisin/kexin type 5"/>
    <property type="match status" value="1"/>
</dbReference>
<dbReference type="GO" id="GO:0016486">
    <property type="term" value="P:peptide hormone processing"/>
    <property type="evidence" value="ECO:0007669"/>
    <property type="project" value="TreeGrafter"/>
</dbReference>
<dbReference type="InterPro" id="IPR002884">
    <property type="entry name" value="P_dom"/>
</dbReference>
<sequence>MQNENNDLHPDDIEKQKVIIFQNVFTINDVIKDLYSKILLYNATDFDKQQASLKAKLVTVGNLSSHHQGAPEGIIGVHGSRIHICSAYYVNQFAVHIKGGSVTKANNLAKEFGFINHGQIGSLKEHYLFEHHDVRKRSADPSLHHHSLLSEHPEVHWVEQQYVNKRTKRDLTFNDPEYKNQWYLHAGGKRGTAGTVGYDMNVKRAWEMGYTGKGVVVTILDDGIERDHPDLIKNYDPYASYDVNNKDNDPMPRYDPTNENRHGTRCAGEVSASANNSNCVVGVAFNSGIGGVRMLDGEVFDAVEATSLSFNKTHIDIYSASWGPDDDGKVVDGPGRLAWKAFEDGIKDGRGGKGSIFVWASGNGGSAMDSCNCDGYTNSIFTLSISSTSEHGTRPWYLEECASTLATTYSSGAYHERQIVTTDLRKRCTSTHTGTSASAPLAAGLVALMLEANPGLTWRDVQYITLLTSITEPFQDGEWLTNAKNRKVSLKYGYGLMNATGMVDYALRWTNVPEKHTCTMNSPKINIQITNAHYEDSITTDGCKGSSNEVNYLEHVQVKITLNFHRRGNAVIHITSPSGTKSTILPQRPNDIMKGGFRDWAFLSVQFWEENPSGTWKLEIDDHHSNSAWAANSPLLKGTLTSWSLVLHGTKSNPINLKSDVGRSTPPTTPVMSTIPPQVSTQQLCQFAKSESIFLKTCLQTCPTGTREFQSLCLQCDANCESCSTVFNKELCEKCKDGYLLIEGENRCLTSCPEGYFRENPSVAVCKKCSSTCATCIVTDEMCTRCPVGMILNNNTCKMPKVICNSGEYKDSNNHCQKCPAGCVECISENLCTECQHKWIMYNKKCLESCPSGYLQYIVTTSDNQFKRECRKCQPDDCKTCENGFSRTLEGCVRNKQCGEEFYFDFTFNGMFTSFHFTLMECSKCHYTCETCERSGSQGCTSCKSPRAFSSYLHACLPCCEQGKQPSGSCCNCDIQKEKCLLNAQKGENLDLMEGKRQTIMIIVVAVICLIAAAIIGGLVFLIYELTSKRQTQDGKYKLLPKSDEDDADDEDDIPIKGGFPRQSLKA</sequence>
<keyword evidence="6 13" id="KW-0378">Hydrolase</keyword>
<dbReference type="GO" id="GO:0008038">
    <property type="term" value="P:neuron recognition"/>
    <property type="evidence" value="ECO:0007669"/>
    <property type="project" value="UniProtKB-ARBA"/>
</dbReference>
<keyword evidence="3 13" id="KW-0645">Protease</keyword>
<evidence type="ECO:0000256" key="7">
    <source>
        <dbReference type="ARBA" id="ARBA00022825"/>
    </source>
</evidence>
<evidence type="ECO:0000256" key="12">
    <source>
        <dbReference type="PIRSR" id="PIRSR615500-1"/>
    </source>
</evidence>
<dbReference type="Proteomes" id="UP000507470">
    <property type="component" value="Unassembled WGS sequence"/>
</dbReference>
<feature type="transmembrane region" description="Helical" evidence="16">
    <location>
        <begin position="1000"/>
        <end position="1024"/>
    </location>
</feature>
<dbReference type="Gene3D" id="2.10.220.10">
    <property type="entry name" value="Hormone Receptor, Insulin-like Growth Factor Receptor 1, Chain A, domain 2"/>
    <property type="match status" value="3"/>
</dbReference>
<evidence type="ECO:0000256" key="4">
    <source>
        <dbReference type="ARBA" id="ARBA00022685"/>
    </source>
</evidence>
<dbReference type="SUPFAM" id="SSF54897">
    <property type="entry name" value="Protease propeptides/inhibitors"/>
    <property type="match status" value="1"/>
</dbReference>
<dbReference type="EC" id="3.4.21.-" evidence="18"/>
<evidence type="ECO:0000256" key="1">
    <source>
        <dbReference type="ARBA" id="ARBA00001913"/>
    </source>
</evidence>
<dbReference type="GO" id="GO:0004252">
    <property type="term" value="F:serine-type endopeptidase activity"/>
    <property type="evidence" value="ECO:0007669"/>
    <property type="project" value="UniProtKB-UniRule"/>
</dbReference>
<keyword evidence="11" id="KW-0325">Glycoprotein</keyword>
<name>A0A6J8AF66_MYTCO</name>
<dbReference type="GO" id="GO:0005802">
    <property type="term" value="C:trans-Golgi network"/>
    <property type="evidence" value="ECO:0007669"/>
    <property type="project" value="TreeGrafter"/>
</dbReference>
<dbReference type="InterPro" id="IPR034182">
    <property type="entry name" value="Kexin/furin"/>
</dbReference>
<dbReference type="CDD" id="cd00064">
    <property type="entry name" value="FU"/>
    <property type="match status" value="3"/>
</dbReference>
<dbReference type="InterPro" id="IPR008979">
    <property type="entry name" value="Galactose-bd-like_sf"/>
</dbReference>
<keyword evidence="9" id="KW-0865">Zymogen</keyword>
<feature type="compositionally biased region" description="Acidic residues" evidence="15">
    <location>
        <begin position="1044"/>
        <end position="1053"/>
    </location>
</feature>
<dbReference type="AlphaFoldDB" id="A0A6J8AF66"/>
<evidence type="ECO:0000256" key="11">
    <source>
        <dbReference type="ARBA" id="ARBA00023180"/>
    </source>
</evidence>
<dbReference type="Gene3D" id="2.60.120.260">
    <property type="entry name" value="Galactose-binding domain-like"/>
    <property type="match status" value="1"/>
</dbReference>
<keyword evidence="19" id="KW-1185">Reference proteome</keyword>
<dbReference type="PRINTS" id="PR00723">
    <property type="entry name" value="SUBTILISIN"/>
</dbReference>
<keyword evidence="16" id="KW-0812">Transmembrane</keyword>
<dbReference type="InterPro" id="IPR032815">
    <property type="entry name" value="S8_pro-domain"/>
</dbReference>
<feature type="active site" description="Charge relay system" evidence="12 13">
    <location>
        <position position="436"/>
    </location>
</feature>
<dbReference type="Pfam" id="PF00082">
    <property type="entry name" value="Peptidase_S8"/>
    <property type="match status" value="1"/>
</dbReference>
<proteinExistence type="inferred from homology"/>
<organism evidence="18 19">
    <name type="scientific">Mytilus coruscus</name>
    <name type="common">Sea mussel</name>
    <dbReference type="NCBI Taxonomy" id="42192"/>
    <lineage>
        <taxon>Eukaryota</taxon>
        <taxon>Metazoa</taxon>
        <taxon>Spiralia</taxon>
        <taxon>Lophotrochozoa</taxon>
        <taxon>Mollusca</taxon>
        <taxon>Bivalvia</taxon>
        <taxon>Autobranchia</taxon>
        <taxon>Pteriomorphia</taxon>
        <taxon>Mytilida</taxon>
        <taxon>Mytiloidea</taxon>
        <taxon>Mytilidae</taxon>
        <taxon>Mytilinae</taxon>
        <taxon>Mytilus</taxon>
    </lineage>
</organism>
<dbReference type="PROSITE" id="PS00138">
    <property type="entry name" value="SUBTILASE_SER"/>
    <property type="match status" value="1"/>
</dbReference>
<dbReference type="InterPro" id="IPR023828">
    <property type="entry name" value="Peptidase_S8_Ser-AS"/>
</dbReference>
<dbReference type="InterPro" id="IPR015500">
    <property type="entry name" value="Peptidase_S8_subtilisin-rel"/>
</dbReference>
<comment type="cofactor">
    <cofactor evidence="1">
        <name>Ca(2+)</name>
        <dbReference type="ChEBI" id="CHEBI:29108"/>
    </cofactor>
</comment>
<dbReference type="SUPFAM" id="SSF52743">
    <property type="entry name" value="Subtilisin-like"/>
    <property type="match status" value="1"/>
</dbReference>
<dbReference type="InterPro" id="IPR036852">
    <property type="entry name" value="Peptidase_S8/S53_dom_sf"/>
</dbReference>
<dbReference type="OrthoDB" id="300641at2759"/>
<feature type="active site" description="Charge relay system" evidence="12 13">
    <location>
        <position position="221"/>
    </location>
</feature>
<keyword evidence="16" id="KW-1133">Transmembrane helix</keyword>
<feature type="domain" description="P/Homo B" evidence="17">
    <location>
        <begin position="511"/>
        <end position="653"/>
    </location>
</feature>
<evidence type="ECO:0000256" key="8">
    <source>
        <dbReference type="ARBA" id="ARBA00023136"/>
    </source>
</evidence>
<dbReference type="GO" id="GO:0000139">
    <property type="term" value="C:Golgi membrane"/>
    <property type="evidence" value="ECO:0007669"/>
    <property type="project" value="TreeGrafter"/>
</dbReference>
<dbReference type="PROSITE" id="PS51892">
    <property type="entry name" value="SUBTILASE"/>
    <property type="match status" value="1"/>
</dbReference>
<evidence type="ECO:0000256" key="13">
    <source>
        <dbReference type="PROSITE-ProRule" id="PRU01240"/>
    </source>
</evidence>
<dbReference type="InterPro" id="IPR023827">
    <property type="entry name" value="Peptidase_S8_Asp-AS"/>
</dbReference>
<dbReference type="PROSITE" id="PS00136">
    <property type="entry name" value="SUBTILASE_ASP"/>
    <property type="match status" value="1"/>
</dbReference>
<evidence type="ECO:0000313" key="18">
    <source>
        <dbReference type="EMBL" id="CAC5366066.1"/>
    </source>
</evidence>
<dbReference type="SUPFAM" id="SSF49785">
    <property type="entry name" value="Galactose-binding domain-like"/>
    <property type="match status" value="1"/>
</dbReference>
<evidence type="ECO:0000256" key="5">
    <source>
        <dbReference type="ARBA" id="ARBA00022729"/>
    </source>
</evidence>
<reference evidence="18 19" key="1">
    <citation type="submission" date="2020-06" db="EMBL/GenBank/DDBJ databases">
        <authorList>
            <person name="Li R."/>
            <person name="Bekaert M."/>
        </authorList>
    </citation>
    <scope>NUCLEOTIDE SEQUENCE [LARGE SCALE GENOMIC DNA]</scope>
    <source>
        <strain evidence="19">wild</strain>
    </source>
</reference>
<evidence type="ECO:0000256" key="15">
    <source>
        <dbReference type="SAM" id="MobiDB-lite"/>
    </source>
</evidence>
<comment type="subcellular location">
    <subcellularLocation>
        <location evidence="2">Membrane</location>
    </subcellularLocation>
</comment>
<evidence type="ECO:0000313" key="19">
    <source>
        <dbReference type="Proteomes" id="UP000507470"/>
    </source>
</evidence>
<dbReference type="Gene3D" id="3.40.50.200">
    <property type="entry name" value="Peptidase S8/S53 domain"/>
    <property type="match status" value="1"/>
</dbReference>
<feature type="active site" description="Charge relay system" evidence="12 13">
    <location>
        <position position="262"/>
    </location>
</feature>
<evidence type="ECO:0000256" key="16">
    <source>
        <dbReference type="SAM" id="Phobius"/>
    </source>
</evidence>
<keyword evidence="8 16" id="KW-0472">Membrane</keyword>
<evidence type="ECO:0000256" key="14">
    <source>
        <dbReference type="RuleBase" id="RU003355"/>
    </source>
</evidence>
<evidence type="ECO:0000259" key="17">
    <source>
        <dbReference type="PROSITE" id="PS51829"/>
    </source>
</evidence>
<keyword evidence="4" id="KW-0165">Cleavage on pair of basic residues</keyword>
<evidence type="ECO:0000256" key="6">
    <source>
        <dbReference type="ARBA" id="ARBA00022801"/>
    </source>
</evidence>
<dbReference type="InterPro" id="IPR009030">
    <property type="entry name" value="Growth_fac_rcpt_cys_sf"/>
</dbReference>
<dbReference type="Gene3D" id="3.30.70.850">
    <property type="entry name" value="Peptidase S8, pro-domain"/>
    <property type="match status" value="1"/>
</dbReference>
<dbReference type="CDD" id="cd04059">
    <property type="entry name" value="Peptidases_S8_Protein_convertases_Kexins_Furin-like"/>
    <property type="match status" value="1"/>
</dbReference>
<dbReference type="PANTHER" id="PTHR42884">
    <property type="entry name" value="PROPROTEIN CONVERTASE SUBTILISIN/KEXIN-RELATED"/>
    <property type="match status" value="1"/>
</dbReference>
<keyword evidence="10" id="KW-1015">Disulfide bond</keyword>
<evidence type="ECO:0000256" key="2">
    <source>
        <dbReference type="ARBA" id="ARBA00004370"/>
    </source>
</evidence>
<evidence type="ECO:0000256" key="3">
    <source>
        <dbReference type="ARBA" id="ARBA00022670"/>
    </source>
</evidence>
<dbReference type="FunFam" id="3.40.50.200:FF:000001">
    <property type="entry name" value="Furin 2, isoform B"/>
    <property type="match status" value="1"/>
</dbReference>
<dbReference type="FunFam" id="2.60.120.260:FF:000006">
    <property type="entry name" value="Proprotein convertase subtilisin/kexin type 5"/>
    <property type="match status" value="1"/>
</dbReference>
<dbReference type="InterPro" id="IPR038466">
    <property type="entry name" value="S8_pro-domain_sf"/>
</dbReference>
<dbReference type="PROSITE" id="PS00137">
    <property type="entry name" value="SUBTILASE_HIS"/>
    <property type="match status" value="1"/>
</dbReference>
<keyword evidence="5" id="KW-0732">Signal</keyword>
<dbReference type="Pfam" id="PF16470">
    <property type="entry name" value="S8_pro-domain"/>
    <property type="match status" value="1"/>
</dbReference>
<evidence type="ECO:0000256" key="10">
    <source>
        <dbReference type="ARBA" id="ARBA00023157"/>
    </source>
</evidence>
<dbReference type="InterPro" id="IPR000209">
    <property type="entry name" value="Peptidase_S8/S53_dom"/>
</dbReference>
<dbReference type="Pfam" id="PF01483">
    <property type="entry name" value="P_proprotein"/>
    <property type="match status" value="1"/>
</dbReference>
<dbReference type="GO" id="GO:0008104">
    <property type="term" value="P:intracellular protein localization"/>
    <property type="evidence" value="ECO:0007669"/>
    <property type="project" value="UniProtKB-ARBA"/>
</dbReference>